<gene>
    <name evidence="1" type="ORF">JIN84_16370</name>
</gene>
<accession>A0A934R4V4</accession>
<name>A0A934R4V4_9BACT</name>
<dbReference type="AlphaFoldDB" id="A0A934R4V4"/>
<organism evidence="1 2">
    <name type="scientific">Luteolibacter yonseiensis</name>
    <dbReference type="NCBI Taxonomy" id="1144680"/>
    <lineage>
        <taxon>Bacteria</taxon>
        <taxon>Pseudomonadati</taxon>
        <taxon>Verrucomicrobiota</taxon>
        <taxon>Verrucomicrobiia</taxon>
        <taxon>Verrucomicrobiales</taxon>
        <taxon>Verrucomicrobiaceae</taxon>
        <taxon>Luteolibacter</taxon>
    </lineage>
</organism>
<dbReference type="RefSeq" id="WP_200352146.1">
    <property type="nucleotide sequence ID" value="NZ_BAABHZ010000001.1"/>
</dbReference>
<reference evidence="1" key="1">
    <citation type="submission" date="2021-01" db="EMBL/GenBank/DDBJ databases">
        <title>Modified the classification status of verrucomicrobia.</title>
        <authorList>
            <person name="Feng X."/>
        </authorList>
    </citation>
    <scope>NUCLEOTIDE SEQUENCE</scope>
    <source>
        <strain evidence="1">JCM 18052</strain>
    </source>
</reference>
<sequence>MSMSGSKGLLTLATRNLQARWEETRFSWRDRKAREFEELYLEELMTSVNSALRVIDELDKLLEKVHADCE</sequence>
<dbReference type="Proteomes" id="UP000600139">
    <property type="component" value="Unassembled WGS sequence"/>
</dbReference>
<evidence type="ECO:0000313" key="1">
    <source>
        <dbReference type="EMBL" id="MBK1817196.1"/>
    </source>
</evidence>
<proteinExistence type="predicted"/>
<protein>
    <submittedName>
        <fullName evidence="1">Uncharacterized protein</fullName>
    </submittedName>
</protein>
<evidence type="ECO:0000313" key="2">
    <source>
        <dbReference type="Proteomes" id="UP000600139"/>
    </source>
</evidence>
<dbReference type="EMBL" id="JAENIK010000012">
    <property type="protein sequence ID" value="MBK1817196.1"/>
    <property type="molecule type" value="Genomic_DNA"/>
</dbReference>
<keyword evidence="2" id="KW-1185">Reference proteome</keyword>
<comment type="caution">
    <text evidence="1">The sequence shown here is derived from an EMBL/GenBank/DDBJ whole genome shotgun (WGS) entry which is preliminary data.</text>
</comment>